<keyword evidence="1" id="KW-0805">Transcription regulation</keyword>
<evidence type="ECO:0000313" key="5">
    <source>
        <dbReference type="EMBL" id="TMM50317.1"/>
    </source>
</evidence>
<comment type="caution">
    <text evidence="5">The sequence shown here is derived from an EMBL/GenBank/DDBJ whole genome shotgun (WGS) entry which is preliminary data.</text>
</comment>
<dbReference type="InterPro" id="IPR000524">
    <property type="entry name" value="Tscrpt_reg_HTH_GntR"/>
</dbReference>
<dbReference type="InterPro" id="IPR036388">
    <property type="entry name" value="WH-like_DNA-bd_sf"/>
</dbReference>
<dbReference type="EMBL" id="VCAO01000001">
    <property type="protein sequence ID" value="TMM50317.1"/>
    <property type="molecule type" value="Genomic_DNA"/>
</dbReference>
<dbReference type="Pfam" id="PF00392">
    <property type="entry name" value="GntR"/>
    <property type="match status" value="1"/>
</dbReference>
<dbReference type="Pfam" id="PF07702">
    <property type="entry name" value="UTRA"/>
    <property type="match status" value="1"/>
</dbReference>
<name>A0A5S3Q1R9_9SPHN</name>
<reference evidence="5 6" key="1">
    <citation type="submission" date="2019-05" db="EMBL/GenBank/DDBJ databases">
        <title>Erythrobacter marisflavi sp. nov., isolated from isolated from water of an estuary environment.</title>
        <authorList>
            <person name="Yoon J.-H."/>
        </authorList>
    </citation>
    <scope>NUCLEOTIDE SEQUENCE [LARGE SCALE GENOMIC DNA]</scope>
    <source>
        <strain evidence="5 6">KEM-5</strain>
    </source>
</reference>
<dbReference type="Gene3D" id="1.10.10.10">
    <property type="entry name" value="Winged helix-like DNA-binding domain superfamily/Winged helix DNA-binding domain"/>
    <property type="match status" value="1"/>
</dbReference>
<protein>
    <submittedName>
        <fullName evidence="5">UTRA domain-containing protein</fullName>
    </submittedName>
</protein>
<dbReference type="GO" id="GO:0003700">
    <property type="term" value="F:DNA-binding transcription factor activity"/>
    <property type="evidence" value="ECO:0007669"/>
    <property type="project" value="InterPro"/>
</dbReference>
<evidence type="ECO:0000313" key="6">
    <source>
        <dbReference type="Proteomes" id="UP000309668"/>
    </source>
</evidence>
<dbReference type="GO" id="GO:0003677">
    <property type="term" value="F:DNA binding"/>
    <property type="evidence" value="ECO:0007669"/>
    <property type="project" value="UniProtKB-KW"/>
</dbReference>
<accession>A0A5S3Q1R9</accession>
<dbReference type="OrthoDB" id="9808698at2"/>
<dbReference type="SMART" id="SM00866">
    <property type="entry name" value="UTRA"/>
    <property type="match status" value="1"/>
</dbReference>
<organism evidence="5 6">
    <name type="scientific">Qipengyuania marisflavi</name>
    <dbReference type="NCBI Taxonomy" id="2486356"/>
    <lineage>
        <taxon>Bacteria</taxon>
        <taxon>Pseudomonadati</taxon>
        <taxon>Pseudomonadota</taxon>
        <taxon>Alphaproteobacteria</taxon>
        <taxon>Sphingomonadales</taxon>
        <taxon>Erythrobacteraceae</taxon>
        <taxon>Qipengyuania</taxon>
    </lineage>
</organism>
<dbReference type="PANTHER" id="PTHR44846:SF16">
    <property type="entry name" value="TRANSCRIPTIONAL REGULATOR PHNF-RELATED"/>
    <property type="match status" value="1"/>
</dbReference>
<dbReference type="InterPro" id="IPR036390">
    <property type="entry name" value="WH_DNA-bd_sf"/>
</dbReference>
<keyword evidence="3" id="KW-0804">Transcription</keyword>
<evidence type="ECO:0000256" key="3">
    <source>
        <dbReference type="ARBA" id="ARBA00023163"/>
    </source>
</evidence>
<dbReference type="CDD" id="cd07377">
    <property type="entry name" value="WHTH_GntR"/>
    <property type="match status" value="1"/>
</dbReference>
<evidence type="ECO:0000259" key="4">
    <source>
        <dbReference type="PROSITE" id="PS50949"/>
    </source>
</evidence>
<dbReference type="PANTHER" id="PTHR44846">
    <property type="entry name" value="MANNOSYL-D-GLYCERATE TRANSPORT/METABOLISM SYSTEM REPRESSOR MNGR-RELATED"/>
    <property type="match status" value="1"/>
</dbReference>
<proteinExistence type="predicted"/>
<dbReference type="SMART" id="SM00345">
    <property type="entry name" value="HTH_GNTR"/>
    <property type="match status" value="1"/>
</dbReference>
<dbReference type="SUPFAM" id="SSF46785">
    <property type="entry name" value="Winged helix' DNA-binding domain"/>
    <property type="match status" value="1"/>
</dbReference>
<evidence type="ECO:0000256" key="2">
    <source>
        <dbReference type="ARBA" id="ARBA00023125"/>
    </source>
</evidence>
<sequence length="263" mass="29693">MSIHNRHCQSPALVYFYRQFRHGRPKRTKVRKLMHAYEKIRAEMLHRITRQIWPAGGNLPHEEQLAAEFGVARGTIRRAMADLVQQGIIVRRRKAGSKVASRIAHSSTLTIPIVRHEIIDSGADYGYELLSAEKGGNALDKTGHFKGAPLFHICCLHLSDGRPYQFEDRLINLDAVPDAAETNFDNKSPNEWLVEKVPYSAVGTVLRAEAADSTQARHLKIRKGYPLFVIERQTHLDILPVTLVKMSHPADLFSITTQTGVFD</sequence>
<dbReference type="RefSeq" id="WP_138616017.1">
    <property type="nucleotide sequence ID" value="NZ_VCAO01000001.1"/>
</dbReference>
<dbReference type="InterPro" id="IPR011663">
    <property type="entry name" value="UTRA"/>
</dbReference>
<dbReference type="AlphaFoldDB" id="A0A5S3Q1R9"/>
<keyword evidence="2" id="KW-0238">DNA-binding</keyword>
<evidence type="ECO:0000256" key="1">
    <source>
        <dbReference type="ARBA" id="ARBA00023015"/>
    </source>
</evidence>
<gene>
    <name evidence="5" type="ORF">FEV51_03835</name>
</gene>
<feature type="domain" description="HTH gntR-type" evidence="4">
    <location>
        <begin position="34"/>
        <end position="102"/>
    </location>
</feature>
<dbReference type="PRINTS" id="PR00035">
    <property type="entry name" value="HTHGNTR"/>
</dbReference>
<dbReference type="InterPro" id="IPR050679">
    <property type="entry name" value="Bact_HTH_transcr_reg"/>
</dbReference>
<dbReference type="PROSITE" id="PS50949">
    <property type="entry name" value="HTH_GNTR"/>
    <property type="match status" value="1"/>
</dbReference>
<dbReference type="Gene3D" id="3.40.1410.10">
    <property type="entry name" value="Chorismate lyase-like"/>
    <property type="match status" value="1"/>
</dbReference>
<dbReference type="InterPro" id="IPR028978">
    <property type="entry name" value="Chorismate_lyase_/UTRA_dom_sf"/>
</dbReference>
<keyword evidence="6" id="KW-1185">Reference proteome</keyword>
<dbReference type="SUPFAM" id="SSF64288">
    <property type="entry name" value="Chorismate lyase-like"/>
    <property type="match status" value="1"/>
</dbReference>
<dbReference type="Proteomes" id="UP000309668">
    <property type="component" value="Unassembled WGS sequence"/>
</dbReference>